<gene>
    <name evidence="2" type="ORF">AV274_3740</name>
</gene>
<proteinExistence type="predicted"/>
<dbReference type="InterPro" id="IPR016135">
    <property type="entry name" value="UBQ-conjugating_enzyme/RWD"/>
</dbReference>
<comment type="caution">
    <text evidence="2">The sequence shown here is derived from an EMBL/GenBank/DDBJ whole genome shotgun (WGS) entry which is preliminary data.</text>
</comment>
<evidence type="ECO:0000313" key="3">
    <source>
        <dbReference type="Proteomes" id="UP000078348"/>
    </source>
</evidence>
<evidence type="ECO:0000313" key="2">
    <source>
        <dbReference type="EMBL" id="OAO14437.1"/>
    </source>
</evidence>
<dbReference type="Gene3D" id="3.10.110.10">
    <property type="entry name" value="Ubiquitin Conjugating Enzyme"/>
    <property type="match status" value="1"/>
</dbReference>
<dbReference type="EMBL" id="LXWW01000238">
    <property type="protein sequence ID" value="OAO14437.1"/>
    <property type="molecule type" value="Genomic_DNA"/>
</dbReference>
<organism evidence="2 3">
    <name type="scientific">Blastocystis sp. subtype 1 (strain ATCC 50177 / NandII)</name>
    <dbReference type="NCBI Taxonomy" id="478820"/>
    <lineage>
        <taxon>Eukaryota</taxon>
        <taxon>Sar</taxon>
        <taxon>Stramenopiles</taxon>
        <taxon>Bigyra</taxon>
        <taxon>Opalozoa</taxon>
        <taxon>Opalinata</taxon>
        <taxon>Blastocystidae</taxon>
        <taxon>Blastocystis</taxon>
    </lineage>
</organism>
<dbReference type="CDD" id="cd11685">
    <property type="entry name" value="UEV_TSG101-like"/>
    <property type="match status" value="1"/>
</dbReference>
<dbReference type="Proteomes" id="UP000078348">
    <property type="component" value="Unassembled WGS sequence"/>
</dbReference>
<name>A0A196SE72_BLAHN</name>
<reference evidence="2 3" key="1">
    <citation type="submission" date="2016-05" db="EMBL/GenBank/DDBJ databases">
        <title>Nuclear genome of Blastocystis sp. subtype 1 NandII.</title>
        <authorList>
            <person name="Gentekaki E."/>
            <person name="Curtis B."/>
            <person name="Stairs C."/>
            <person name="Eme L."/>
            <person name="Herman E."/>
            <person name="Klimes V."/>
            <person name="Arias M.C."/>
            <person name="Elias M."/>
            <person name="Hilliou F."/>
            <person name="Klute M."/>
            <person name="Malik S.-B."/>
            <person name="Pightling A."/>
            <person name="Rachubinski R."/>
            <person name="Salas D."/>
            <person name="Schlacht A."/>
            <person name="Suga H."/>
            <person name="Archibald J."/>
            <person name="Ball S.G."/>
            <person name="Clark G."/>
            <person name="Dacks J."/>
            <person name="Van Der Giezen M."/>
            <person name="Tsaousis A."/>
            <person name="Roger A."/>
        </authorList>
    </citation>
    <scope>NUCLEOTIDE SEQUENCE [LARGE SCALE GENOMIC DNA]</scope>
    <source>
        <strain evidence="3">ATCC 50177 / NandII</strain>
    </source>
</reference>
<sequence>MGMQQNKVLILVLSVICKKENETYAIPLKIRIYTMEPRMTMLPDVFLFYDETVFINPDFKYVKDNRIVTPLMKNWNQRIDRGLKLLIDDLISVFSECPPLLHTKESLIPNSDITHRMHTLHSPRELQTGKADRPGSLWNGIS</sequence>
<evidence type="ECO:0000256" key="1">
    <source>
        <dbReference type="SAM" id="MobiDB-lite"/>
    </source>
</evidence>
<keyword evidence="3" id="KW-1185">Reference proteome</keyword>
<dbReference type="AlphaFoldDB" id="A0A196SE72"/>
<accession>A0A196SE72</accession>
<protein>
    <submittedName>
        <fullName evidence="2">Uncharacterized protein</fullName>
    </submittedName>
</protein>
<feature type="non-terminal residue" evidence="2">
    <location>
        <position position="142"/>
    </location>
</feature>
<feature type="region of interest" description="Disordered" evidence="1">
    <location>
        <begin position="123"/>
        <end position="142"/>
    </location>
</feature>